<organism evidence="1 2">
    <name type="scientific">Campylobacter suis</name>
    <dbReference type="NCBI Taxonomy" id="2790657"/>
    <lineage>
        <taxon>Bacteria</taxon>
        <taxon>Pseudomonadati</taxon>
        <taxon>Campylobacterota</taxon>
        <taxon>Epsilonproteobacteria</taxon>
        <taxon>Campylobacterales</taxon>
        <taxon>Campylobacteraceae</taxon>
        <taxon>Campylobacter</taxon>
    </lineage>
</organism>
<sequence length="74" mass="8548">MKKLDYRQKLANELKKFGLKDSSVNVYLAGSSDKKPARYIQLLLAQNRAVKHPIDKWGLEIKPYLQEKAQKCNS</sequence>
<gene>
    <name evidence="1" type="ORF">LMG8286_01220</name>
</gene>
<dbReference type="EMBL" id="CAJHOE010000002">
    <property type="protein sequence ID" value="CAD7288252.1"/>
    <property type="molecule type" value="Genomic_DNA"/>
</dbReference>
<evidence type="ECO:0000313" key="1">
    <source>
        <dbReference type="EMBL" id="CAD7288252.1"/>
    </source>
</evidence>
<accession>A0ABM8Q5T9</accession>
<keyword evidence="2" id="KW-1185">Reference proteome</keyword>
<protein>
    <submittedName>
        <fullName evidence="1">Uncharacterized protein</fullName>
    </submittedName>
</protein>
<evidence type="ECO:0000313" key="2">
    <source>
        <dbReference type="Proteomes" id="UP000789359"/>
    </source>
</evidence>
<dbReference type="Proteomes" id="UP000789359">
    <property type="component" value="Unassembled WGS sequence"/>
</dbReference>
<proteinExistence type="predicted"/>
<reference evidence="1 2" key="1">
    <citation type="submission" date="2020-11" db="EMBL/GenBank/DDBJ databases">
        <authorList>
            <person name="Peeters C."/>
        </authorList>
    </citation>
    <scope>NUCLEOTIDE SEQUENCE [LARGE SCALE GENOMIC DNA]</scope>
    <source>
        <strain evidence="1 2">LMG 8286</strain>
    </source>
</reference>
<name>A0ABM8Q5T9_9BACT</name>
<dbReference type="RefSeq" id="WP_230056976.1">
    <property type="nucleotide sequence ID" value="NZ_CAJHOE010000002.1"/>
</dbReference>
<comment type="caution">
    <text evidence="1">The sequence shown here is derived from an EMBL/GenBank/DDBJ whole genome shotgun (WGS) entry which is preliminary data.</text>
</comment>